<evidence type="ECO:0000313" key="1">
    <source>
        <dbReference type="EMBL" id="KAK3765249.1"/>
    </source>
</evidence>
<dbReference type="Proteomes" id="UP001283361">
    <property type="component" value="Unassembled WGS sequence"/>
</dbReference>
<dbReference type="AlphaFoldDB" id="A0AAE0Z9G8"/>
<reference evidence="1" key="1">
    <citation type="journal article" date="2023" name="G3 (Bethesda)">
        <title>A reference genome for the long-term kleptoplast-retaining sea slug Elysia crispata morphotype clarki.</title>
        <authorList>
            <person name="Eastman K.E."/>
            <person name="Pendleton A.L."/>
            <person name="Shaikh M.A."/>
            <person name="Suttiyut T."/>
            <person name="Ogas R."/>
            <person name="Tomko P."/>
            <person name="Gavelis G."/>
            <person name="Widhalm J.R."/>
            <person name="Wisecaver J.H."/>
        </authorList>
    </citation>
    <scope>NUCLEOTIDE SEQUENCE</scope>
    <source>
        <strain evidence="1">ECLA1</strain>
    </source>
</reference>
<proteinExistence type="predicted"/>
<comment type="caution">
    <text evidence="1">The sequence shown here is derived from an EMBL/GenBank/DDBJ whole genome shotgun (WGS) entry which is preliminary data.</text>
</comment>
<sequence>MARSDRYRTNRDPAGVESLWRGAHTRPMWTIVPGSSDRQLARNILASLERPCYGRSPQSVYLAIDMSRGSRGSFVCRFRLFGVRRERGLRTQRFMT</sequence>
<organism evidence="1 2">
    <name type="scientific">Elysia crispata</name>
    <name type="common">lettuce slug</name>
    <dbReference type="NCBI Taxonomy" id="231223"/>
    <lineage>
        <taxon>Eukaryota</taxon>
        <taxon>Metazoa</taxon>
        <taxon>Spiralia</taxon>
        <taxon>Lophotrochozoa</taxon>
        <taxon>Mollusca</taxon>
        <taxon>Gastropoda</taxon>
        <taxon>Heterobranchia</taxon>
        <taxon>Euthyneura</taxon>
        <taxon>Panpulmonata</taxon>
        <taxon>Sacoglossa</taxon>
        <taxon>Placobranchoidea</taxon>
        <taxon>Plakobranchidae</taxon>
        <taxon>Elysia</taxon>
    </lineage>
</organism>
<dbReference type="EMBL" id="JAWDGP010004327">
    <property type="protein sequence ID" value="KAK3765249.1"/>
    <property type="molecule type" value="Genomic_DNA"/>
</dbReference>
<accession>A0AAE0Z9G8</accession>
<protein>
    <submittedName>
        <fullName evidence="1">Uncharacterized protein</fullName>
    </submittedName>
</protein>
<name>A0AAE0Z9G8_9GAST</name>
<keyword evidence="2" id="KW-1185">Reference proteome</keyword>
<evidence type="ECO:0000313" key="2">
    <source>
        <dbReference type="Proteomes" id="UP001283361"/>
    </source>
</evidence>
<gene>
    <name evidence="1" type="ORF">RRG08_051871</name>
</gene>